<sequence length="250" mass="29298">MVWMKETIDILEYDGTLAGFYTVIDLSFRRHQFPAVVLNPVTTENNLFPPEWIKTDEKKAEKIGRRLREVLTPNNYVFLHDGFNTSLENKETYLLHALHIALDTKDHLQNFIGKPEILALDTAIRALYGEAHQYKGFVRFEYVEDVLFAKITPKHYCLPYICPHFAKRYPHEKVMIYDETHQLLACIENGGYRLLENITLPADKFLQGNDIVGAQWRAFLESVTIKERINPEAQRNHLPLRFRSQMTEFQ</sequence>
<accession>A0A267HQV0</accession>
<evidence type="ECO:0000313" key="3">
    <source>
        <dbReference type="Proteomes" id="UP000216797"/>
    </source>
</evidence>
<gene>
    <name evidence="2" type="ORF">AKL21_05650</name>
</gene>
<dbReference type="Pfam" id="PF13566">
    <property type="entry name" value="DUF4130"/>
    <property type="match status" value="1"/>
</dbReference>
<evidence type="ECO:0000313" key="2">
    <source>
        <dbReference type="EMBL" id="PAB00741.1"/>
    </source>
</evidence>
<evidence type="ECO:0000259" key="1">
    <source>
        <dbReference type="Pfam" id="PF13566"/>
    </source>
</evidence>
<organism evidence="2 3">
    <name type="scientific">Enterococcus canintestini</name>
    <dbReference type="NCBI Taxonomy" id="317010"/>
    <lineage>
        <taxon>Bacteria</taxon>
        <taxon>Bacillati</taxon>
        <taxon>Bacillota</taxon>
        <taxon>Bacilli</taxon>
        <taxon>Lactobacillales</taxon>
        <taxon>Enterococcaceae</taxon>
        <taxon>Enterococcus</taxon>
    </lineage>
</organism>
<keyword evidence="3" id="KW-1185">Reference proteome</keyword>
<proteinExistence type="predicted"/>
<comment type="caution">
    <text evidence="2">The sequence shown here is derived from an EMBL/GenBank/DDBJ whole genome shotgun (WGS) entry which is preliminary data.</text>
</comment>
<dbReference type="OrthoDB" id="5290748at2"/>
<dbReference type="EMBL" id="LHUG01000005">
    <property type="protein sequence ID" value="PAB00741.1"/>
    <property type="molecule type" value="Genomic_DNA"/>
</dbReference>
<dbReference type="InterPro" id="IPR023875">
    <property type="entry name" value="DNA_repair_put"/>
</dbReference>
<name>A0A267HQV0_9ENTE</name>
<dbReference type="AlphaFoldDB" id="A0A267HQV0"/>
<feature type="domain" description="DUF4130" evidence="1">
    <location>
        <begin position="89"/>
        <end position="248"/>
    </location>
</feature>
<dbReference type="RefSeq" id="WP_071864162.1">
    <property type="nucleotide sequence ID" value="NZ_JBHLVQ010000033.1"/>
</dbReference>
<dbReference type="Proteomes" id="UP000216797">
    <property type="component" value="Unassembled WGS sequence"/>
</dbReference>
<dbReference type="InterPro" id="IPR025404">
    <property type="entry name" value="DUF4130"/>
</dbReference>
<protein>
    <recommendedName>
        <fullName evidence="1">DUF4130 domain-containing protein</fullName>
    </recommendedName>
</protein>
<dbReference type="NCBIfam" id="TIGR03915">
    <property type="entry name" value="SAM_7_link_chp"/>
    <property type="match status" value="1"/>
</dbReference>
<reference evidence="2 3" key="1">
    <citation type="submission" date="2015-08" db="EMBL/GenBank/DDBJ databases">
        <title>Enterococcus genome sequence.</title>
        <authorList>
            <person name="Acedo J.Z."/>
            <person name="Vederas J.C."/>
        </authorList>
    </citation>
    <scope>NUCLEOTIDE SEQUENCE [LARGE SCALE GENOMIC DNA]</scope>
    <source>
        <strain evidence="2 3">49</strain>
    </source>
</reference>